<reference evidence="2 3" key="1">
    <citation type="submission" date="2019-07" db="EMBL/GenBank/DDBJ databases">
        <authorList>
            <person name="Huq M.A."/>
        </authorList>
    </citation>
    <scope>NUCLEOTIDE SEQUENCE [LARGE SCALE GENOMIC DNA]</scope>
    <source>
        <strain evidence="2 3">MAH-19</strain>
    </source>
</reference>
<gene>
    <name evidence="2" type="ORF">FO440_14515</name>
</gene>
<proteinExistence type="predicted"/>
<name>A0A556MLZ9_9SPHI</name>
<dbReference type="Proteomes" id="UP000318733">
    <property type="component" value="Unassembled WGS sequence"/>
</dbReference>
<protein>
    <recommendedName>
        <fullName evidence="4">DUF4141 domain-containing protein</fullName>
    </recommendedName>
</protein>
<dbReference type="EMBL" id="VLPK01000002">
    <property type="protein sequence ID" value="TSJ40946.1"/>
    <property type="molecule type" value="Genomic_DNA"/>
</dbReference>
<dbReference type="RefSeq" id="WP_144248984.1">
    <property type="nucleotide sequence ID" value="NZ_VLPK01000002.1"/>
</dbReference>
<keyword evidence="3" id="KW-1185">Reference proteome</keyword>
<dbReference type="AlphaFoldDB" id="A0A556MLZ9"/>
<evidence type="ECO:0000256" key="1">
    <source>
        <dbReference type="SAM" id="SignalP"/>
    </source>
</evidence>
<feature type="chain" id="PRO_5021960247" description="DUF4141 domain-containing protein" evidence="1">
    <location>
        <begin position="19"/>
        <end position="221"/>
    </location>
</feature>
<keyword evidence="1" id="KW-0732">Signal</keyword>
<organism evidence="2 3">
    <name type="scientific">Mucilaginibacter corticis</name>
    <dbReference type="NCBI Taxonomy" id="2597670"/>
    <lineage>
        <taxon>Bacteria</taxon>
        <taxon>Pseudomonadati</taxon>
        <taxon>Bacteroidota</taxon>
        <taxon>Sphingobacteriia</taxon>
        <taxon>Sphingobacteriales</taxon>
        <taxon>Sphingobacteriaceae</taxon>
        <taxon>Mucilaginibacter</taxon>
    </lineage>
</organism>
<accession>A0A556MLZ9</accession>
<feature type="signal peptide" evidence="1">
    <location>
        <begin position="1"/>
        <end position="18"/>
    </location>
</feature>
<sequence length="221" mass="24865">MKIRFMLFALCFSLSTKAQQYVIDYKYLESVEANQAARMSAELTHDDYLKKINRSLDDINVNTGSVVAAQTIIYNAMANVNSALKDGLAVKNMVVLTADITNYLQQCLNLARSQPYLLLFATGIEHEIQLRSVGLVSEVSGFALKEGSHIMADYNARDQLLQNVIRQLQILDALAYGAWRAMYWAGARGLLASVNPWQNFINHDKAYVQQIVNNAKYLQHP</sequence>
<evidence type="ECO:0008006" key="4">
    <source>
        <dbReference type="Google" id="ProtNLM"/>
    </source>
</evidence>
<comment type="caution">
    <text evidence="2">The sequence shown here is derived from an EMBL/GenBank/DDBJ whole genome shotgun (WGS) entry which is preliminary data.</text>
</comment>
<evidence type="ECO:0000313" key="2">
    <source>
        <dbReference type="EMBL" id="TSJ40946.1"/>
    </source>
</evidence>
<evidence type="ECO:0000313" key="3">
    <source>
        <dbReference type="Proteomes" id="UP000318733"/>
    </source>
</evidence>
<dbReference type="OrthoDB" id="1243758at2"/>